<dbReference type="GO" id="GO:0008168">
    <property type="term" value="F:methyltransferase activity"/>
    <property type="evidence" value="ECO:0007669"/>
    <property type="project" value="UniProtKB-KW"/>
</dbReference>
<evidence type="ECO:0000256" key="4">
    <source>
        <dbReference type="ARBA" id="ARBA00022603"/>
    </source>
</evidence>
<dbReference type="Gene3D" id="2.170.270.10">
    <property type="entry name" value="SET domain"/>
    <property type="match status" value="2"/>
</dbReference>
<dbReference type="GO" id="GO:0005694">
    <property type="term" value="C:chromosome"/>
    <property type="evidence" value="ECO:0007669"/>
    <property type="project" value="UniProtKB-SubCell"/>
</dbReference>
<dbReference type="AlphaFoldDB" id="A0AAW1X8N8"/>
<dbReference type="SUPFAM" id="SSF82199">
    <property type="entry name" value="SET domain"/>
    <property type="match status" value="1"/>
</dbReference>
<keyword evidence="10" id="KW-1185">Reference proteome</keyword>
<dbReference type="Gene3D" id="3.30.40.10">
    <property type="entry name" value="Zinc/RING finger domain, C3HC4 (zinc finger)"/>
    <property type="match status" value="1"/>
</dbReference>
<feature type="domain" description="Post-SET" evidence="8">
    <location>
        <begin position="407"/>
        <end position="423"/>
    </location>
</feature>
<name>A0AAW1X8N8_RUBAR</name>
<dbReference type="InterPro" id="IPR050777">
    <property type="entry name" value="SET2_Histone-Lys_MeTrsfase"/>
</dbReference>
<dbReference type="GO" id="GO:0005634">
    <property type="term" value="C:nucleus"/>
    <property type="evidence" value="ECO:0007669"/>
    <property type="project" value="UniProtKB-SubCell"/>
</dbReference>
<comment type="subcellular location">
    <subcellularLocation>
        <location evidence="2">Chromosome</location>
    </subcellularLocation>
    <subcellularLocation>
        <location evidence="1">Nucleus</location>
    </subcellularLocation>
</comment>
<gene>
    <name evidence="9" type="ORF">M0R45_019337</name>
</gene>
<evidence type="ECO:0000256" key="6">
    <source>
        <dbReference type="ARBA" id="ARBA00022691"/>
    </source>
</evidence>
<evidence type="ECO:0000313" key="9">
    <source>
        <dbReference type="EMBL" id="KAK9932087.1"/>
    </source>
</evidence>
<sequence>MPDLANLSISDSVTVSHCPSLKSLSATDPPAQSLVKTLGVDCDSDQRMGFATPAKWRERNWGFQRLAAHCLSFAEQRNWPNVLFAHHFVYPGEEVLCSVRGCQGIYHGVCVKERPGNMKKFTCPQHACFICKQRFCRQRLRWRCVCCPIASHDKCTAWPEKVMHLIGQPRRAVCWRHSTDWRQERKHAVSASNIESFIRNSKDLACSISNMFKYKENNYAPVIDFSSTFRRYSFTLPLPYTDEEFKIDLTWKHTGEQYRATFHNTLIRRNLYLVKKKRDDVDDDVGCRGCTSTCSLDCVCRYLIIFHSYASTLAHIFIAVGSCISCSKACHCSENCTNRPFLKEKKIRIVKTAHCGWGAEAAESVKKGEFIIEASGGGETRVGVFAARSIEVGEPLTYDYRFVQFGPEVKCCCGAPNCQGYLGTKKKICKVLSWGKKRKRTTACMAILG</sequence>
<dbReference type="Proteomes" id="UP001457282">
    <property type="component" value="Unassembled WGS sequence"/>
</dbReference>
<reference evidence="9 10" key="1">
    <citation type="journal article" date="2023" name="G3 (Bethesda)">
        <title>A chromosome-length genome assembly and annotation of blackberry (Rubus argutus, cv. 'Hillquist').</title>
        <authorList>
            <person name="Bruna T."/>
            <person name="Aryal R."/>
            <person name="Dudchenko O."/>
            <person name="Sargent D.J."/>
            <person name="Mead D."/>
            <person name="Buti M."/>
            <person name="Cavallini A."/>
            <person name="Hytonen T."/>
            <person name="Andres J."/>
            <person name="Pham M."/>
            <person name="Weisz D."/>
            <person name="Mascagni F."/>
            <person name="Usai G."/>
            <person name="Natali L."/>
            <person name="Bassil N."/>
            <person name="Fernandez G.E."/>
            <person name="Lomsadze A."/>
            <person name="Armour M."/>
            <person name="Olukolu B."/>
            <person name="Poorten T."/>
            <person name="Britton C."/>
            <person name="Davik J."/>
            <person name="Ashrafi H."/>
            <person name="Aiden E.L."/>
            <person name="Borodovsky M."/>
            <person name="Worthington M."/>
        </authorList>
    </citation>
    <scope>NUCLEOTIDE SEQUENCE [LARGE SCALE GENOMIC DNA]</scope>
    <source>
        <strain evidence="9">PI 553951</strain>
    </source>
</reference>
<evidence type="ECO:0000256" key="7">
    <source>
        <dbReference type="ARBA" id="ARBA00023242"/>
    </source>
</evidence>
<keyword evidence="6" id="KW-0949">S-adenosyl-L-methionine</keyword>
<accession>A0AAW1X8N8</accession>
<dbReference type="InterPro" id="IPR003616">
    <property type="entry name" value="Post-SET_dom"/>
</dbReference>
<proteinExistence type="predicted"/>
<dbReference type="GO" id="GO:0032259">
    <property type="term" value="P:methylation"/>
    <property type="evidence" value="ECO:0007669"/>
    <property type="project" value="UniProtKB-KW"/>
</dbReference>
<dbReference type="PANTHER" id="PTHR22884">
    <property type="entry name" value="SET DOMAIN PROTEINS"/>
    <property type="match status" value="1"/>
</dbReference>
<comment type="caution">
    <text evidence="9">The sequence shown here is derived from an EMBL/GenBank/DDBJ whole genome shotgun (WGS) entry which is preliminary data.</text>
</comment>
<dbReference type="SMART" id="SM00508">
    <property type="entry name" value="PostSET"/>
    <property type="match status" value="1"/>
</dbReference>
<evidence type="ECO:0000256" key="3">
    <source>
        <dbReference type="ARBA" id="ARBA00022454"/>
    </source>
</evidence>
<protein>
    <recommendedName>
        <fullName evidence="8">Post-SET domain-containing protein</fullName>
    </recommendedName>
</protein>
<evidence type="ECO:0000256" key="1">
    <source>
        <dbReference type="ARBA" id="ARBA00004123"/>
    </source>
</evidence>
<keyword evidence="4" id="KW-0489">Methyltransferase</keyword>
<dbReference type="InterPro" id="IPR046341">
    <property type="entry name" value="SET_dom_sf"/>
</dbReference>
<dbReference type="EMBL" id="JBEDUW010000004">
    <property type="protein sequence ID" value="KAK9932087.1"/>
    <property type="molecule type" value="Genomic_DNA"/>
</dbReference>
<dbReference type="PROSITE" id="PS50868">
    <property type="entry name" value="POST_SET"/>
    <property type="match status" value="1"/>
</dbReference>
<evidence type="ECO:0000313" key="10">
    <source>
        <dbReference type="Proteomes" id="UP001457282"/>
    </source>
</evidence>
<dbReference type="InterPro" id="IPR025787">
    <property type="entry name" value="Hist-Lys_N-MeTrfase_SET2_plant"/>
</dbReference>
<keyword evidence="3" id="KW-0158">Chromosome</keyword>
<keyword evidence="7" id="KW-0539">Nucleus</keyword>
<evidence type="ECO:0000256" key="2">
    <source>
        <dbReference type="ARBA" id="ARBA00004286"/>
    </source>
</evidence>
<keyword evidence="5" id="KW-0808">Transferase</keyword>
<evidence type="ECO:0000256" key="5">
    <source>
        <dbReference type="ARBA" id="ARBA00022679"/>
    </source>
</evidence>
<dbReference type="InterPro" id="IPR013083">
    <property type="entry name" value="Znf_RING/FYVE/PHD"/>
</dbReference>
<dbReference type="PROSITE" id="PS51578">
    <property type="entry name" value="SAM_MT43_SET2_2"/>
    <property type="match status" value="1"/>
</dbReference>
<evidence type="ECO:0000259" key="8">
    <source>
        <dbReference type="PROSITE" id="PS50868"/>
    </source>
</evidence>
<organism evidence="9 10">
    <name type="scientific">Rubus argutus</name>
    <name type="common">Southern blackberry</name>
    <dbReference type="NCBI Taxonomy" id="59490"/>
    <lineage>
        <taxon>Eukaryota</taxon>
        <taxon>Viridiplantae</taxon>
        <taxon>Streptophyta</taxon>
        <taxon>Embryophyta</taxon>
        <taxon>Tracheophyta</taxon>
        <taxon>Spermatophyta</taxon>
        <taxon>Magnoliopsida</taxon>
        <taxon>eudicotyledons</taxon>
        <taxon>Gunneridae</taxon>
        <taxon>Pentapetalae</taxon>
        <taxon>rosids</taxon>
        <taxon>fabids</taxon>
        <taxon>Rosales</taxon>
        <taxon>Rosaceae</taxon>
        <taxon>Rosoideae</taxon>
        <taxon>Rosoideae incertae sedis</taxon>
        <taxon>Rubus</taxon>
    </lineage>
</organism>